<dbReference type="PROSITE" id="PS00888">
    <property type="entry name" value="CNMP_BINDING_1"/>
    <property type="match status" value="1"/>
</dbReference>
<dbReference type="RefSeq" id="WP_088397038.1">
    <property type="nucleotide sequence ID" value="NZ_MXPU01000029.1"/>
</dbReference>
<dbReference type="InterPro" id="IPR006153">
    <property type="entry name" value="Cation/H_exchanger_TM"/>
</dbReference>
<dbReference type="InterPro" id="IPR038770">
    <property type="entry name" value="Na+/solute_symporter_sf"/>
</dbReference>
<comment type="similarity">
    <text evidence="2">Belongs to the monovalent cation:proton antiporter 2 (CPA2) transporter (TC 2.A.37) family.</text>
</comment>
<feature type="transmembrane region" description="Helical" evidence="7">
    <location>
        <begin position="281"/>
        <end position="299"/>
    </location>
</feature>
<comment type="caution">
    <text evidence="9">The sequence shown here is derived from an EMBL/GenBank/DDBJ whole genome shotgun (WGS) entry which is preliminary data.</text>
</comment>
<evidence type="ECO:0000256" key="7">
    <source>
        <dbReference type="SAM" id="Phobius"/>
    </source>
</evidence>
<feature type="domain" description="Cyclic nucleotide-binding" evidence="8">
    <location>
        <begin position="450"/>
        <end position="547"/>
    </location>
</feature>
<proteinExistence type="inferred from homology"/>
<dbReference type="Pfam" id="PF00999">
    <property type="entry name" value="Na_H_Exchanger"/>
    <property type="match status" value="1"/>
</dbReference>
<feature type="transmembrane region" description="Helical" evidence="7">
    <location>
        <begin position="33"/>
        <end position="51"/>
    </location>
</feature>
<feature type="transmembrane region" description="Helical" evidence="7">
    <location>
        <begin position="63"/>
        <end position="84"/>
    </location>
</feature>
<evidence type="ECO:0000256" key="1">
    <source>
        <dbReference type="ARBA" id="ARBA00004141"/>
    </source>
</evidence>
<name>A0A246DLY6_9HYPH</name>
<dbReference type="PROSITE" id="PS00889">
    <property type="entry name" value="CNMP_BINDING_2"/>
    <property type="match status" value="1"/>
</dbReference>
<accession>A0A246DLY6</accession>
<evidence type="ECO:0000259" key="8">
    <source>
        <dbReference type="PROSITE" id="PS50042"/>
    </source>
</evidence>
<feature type="transmembrane region" description="Helical" evidence="7">
    <location>
        <begin position="118"/>
        <end position="137"/>
    </location>
</feature>
<dbReference type="PANTHER" id="PTHR42751">
    <property type="entry name" value="SODIUM/HYDROGEN EXCHANGER FAMILY/TRKA DOMAIN PROTEIN"/>
    <property type="match status" value="1"/>
</dbReference>
<dbReference type="InterPro" id="IPR018490">
    <property type="entry name" value="cNMP-bd_dom_sf"/>
</dbReference>
<dbReference type="CDD" id="cd00038">
    <property type="entry name" value="CAP_ED"/>
    <property type="match status" value="1"/>
</dbReference>
<dbReference type="InterPro" id="IPR000595">
    <property type="entry name" value="cNMP-bd_dom"/>
</dbReference>
<gene>
    <name evidence="9" type="ORF">B5E41_28470</name>
</gene>
<comment type="subcellular location">
    <subcellularLocation>
        <location evidence="1">Membrane</location>
        <topology evidence="1">Multi-pass membrane protein</topology>
    </subcellularLocation>
</comment>
<protein>
    <submittedName>
        <fullName evidence="9">Cation transporter</fullName>
    </submittedName>
</protein>
<evidence type="ECO:0000313" key="10">
    <source>
        <dbReference type="Proteomes" id="UP000197269"/>
    </source>
</evidence>
<dbReference type="SUPFAM" id="SSF51206">
    <property type="entry name" value="cAMP-binding domain-like"/>
    <property type="match status" value="1"/>
</dbReference>
<keyword evidence="4 7" id="KW-0812">Transmembrane</keyword>
<evidence type="ECO:0000256" key="6">
    <source>
        <dbReference type="ARBA" id="ARBA00023136"/>
    </source>
</evidence>
<sequence>MHQEVGLIATVAVSFVFAAVLGYGADRLRLPPLVGYLMAGILIGPLTPGFVADTALAGQLAEMGVILLMFGVGLHFSASDLLAVRGIAVPGAIGRIILATLLGIGLCMLWGWSLGAGVVFGLSLSVASTVVLLKALEERNLVNAPSGRVAVGWLIVEDLVMVLALVLLPALAELLGGHAVDTNHGLGELPLVLTIGLTLFKVLAFAAMAIFLGPRIVPWLLTMIARTGSRELFTLTVLAIALGIAFGSAAIFGVSFALGAFFAGVVMSESQLSHRAAADSLPLQNAFSVLFFVSVGMLFDPSILVRQPLAVIGALALVILGKAVITFAIVMLLRYPIGMGLTLAGGLAQIGEFSFILAGLGVSLGLLPHEGQDLILAAAILSITLNPIVIVATEGLKKHIHAQWPSLFESFGRKRQKTLGKELEKIRAVGEERERQHQLKMQQLIETFPLFSQVGEDAQEELLLLFKAKSAPPGERVIRRGDRGDSMYFISSGAVEVRLASGAIRLEPGAFFGEMALLSGGRRTADVIAVDFCQFEVLERRDFNMFMSHHPNLRAIVSEMAQKRTEMNVLRQQWEKSMDLS</sequence>
<feature type="transmembrane region" description="Helical" evidence="7">
    <location>
        <begin position="6"/>
        <end position="26"/>
    </location>
</feature>
<evidence type="ECO:0000313" key="9">
    <source>
        <dbReference type="EMBL" id="OWO90190.1"/>
    </source>
</evidence>
<dbReference type="GO" id="GO:1902600">
    <property type="term" value="P:proton transmembrane transport"/>
    <property type="evidence" value="ECO:0007669"/>
    <property type="project" value="InterPro"/>
</dbReference>
<feature type="transmembrane region" description="Helical" evidence="7">
    <location>
        <begin position="311"/>
        <end position="335"/>
    </location>
</feature>
<feature type="transmembrane region" description="Helical" evidence="7">
    <location>
        <begin position="149"/>
        <end position="171"/>
    </location>
</feature>
<dbReference type="EMBL" id="MXPU01000029">
    <property type="protein sequence ID" value="OWO90190.1"/>
    <property type="molecule type" value="Genomic_DNA"/>
</dbReference>
<feature type="transmembrane region" description="Helical" evidence="7">
    <location>
        <begin position="347"/>
        <end position="367"/>
    </location>
</feature>
<dbReference type="Gene3D" id="1.20.1530.20">
    <property type="match status" value="1"/>
</dbReference>
<dbReference type="AlphaFoldDB" id="A0A246DLY6"/>
<evidence type="ECO:0000256" key="2">
    <source>
        <dbReference type="ARBA" id="ARBA00005551"/>
    </source>
</evidence>
<keyword evidence="5 7" id="KW-1133">Transmembrane helix</keyword>
<dbReference type="PANTHER" id="PTHR42751:SF1">
    <property type="entry name" value="CATION_PROTON ANTIPORTER YBAL-RELATED"/>
    <property type="match status" value="1"/>
</dbReference>
<dbReference type="GO" id="GO:0015297">
    <property type="term" value="F:antiporter activity"/>
    <property type="evidence" value="ECO:0007669"/>
    <property type="project" value="InterPro"/>
</dbReference>
<dbReference type="Pfam" id="PF00027">
    <property type="entry name" value="cNMP_binding"/>
    <property type="match status" value="1"/>
</dbReference>
<organism evidence="9 10">
    <name type="scientific">Rhizobium esperanzae</name>
    <dbReference type="NCBI Taxonomy" id="1967781"/>
    <lineage>
        <taxon>Bacteria</taxon>
        <taxon>Pseudomonadati</taxon>
        <taxon>Pseudomonadota</taxon>
        <taxon>Alphaproteobacteria</taxon>
        <taxon>Hyphomicrobiales</taxon>
        <taxon>Rhizobiaceae</taxon>
        <taxon>Rhizobium/Agrobacterium group</taxon>
        <taxon>Rhizobium</taxon>
    </lineage>
</organism>
<dbReference type="InterPro" id="IPR018488">
    <property type="entry name" value="cNMP-bd_CS"/>
</dbReference>
<feature type="transmembrane region" description="Helical" evidence="7">
    <location>
        <begin position="374"/>
        <end position="393"/>
    </location>
</feature>
<dbReference type="GO" id="GO:0016020">
    <property type="term" value="C:membrane"/>
    <property type="evidence" value="ECO:0007669"/>
    <property type="project" value="UniProtKB-SubCell"/>
</dbReference>
<feature type="transmembrane region" description="Helical" evidence="7">
    <location>
        <begin position="96"/>
        <end position="112"/>
    </location>
</feature>
<keyword evidence="6 7" id="KW-0472">Membrane</keyword>
<feature type="transmembrane region" description="Helical" evidence="7">
    <location>
        <begin position="191"/>
        <end position="212"/>
    </location>
</feature>
<dbReference type="PROSITE" id="PS50042">
    <property type="entry name" value="CNMP_BINDING_3"/>
    <property type="match status" value="1"/>
</dbReference>
<reference evidence="9 10" key="1">
    <citation type="submission" date="2017-03" db="EMBL/GenBank/DDBJ databases">
        <title>Genome of strain Rhizobium sp. CNPSo 668.</title>
        <authorList>
            <person name="Ribeiro R."/>
        </authorList>
    </citation>
    <scope>NUCLEOTIDE SEQUENCE [LARGE SCALE GENOMIC DNA]</scope>
    <source>
        <strain evidence="9 10">CNPSo 668</strain>
    </source>
</reference>
<evidence type="ECO:0000256" key="5">
    <source>
        <dbReference type="ARBA" id="ARBA00022989"/>
    </source>
</evidence>
<dbReference type="Gene3D" id="2.60.120.10">
    <property type="entry name" value="Jelly Rolls"/>
    <property type="match status" value="1"/>
</dbReference>
<keyword evidence="3" id="KW-0813">Transport</keyword>
<evidence type="ECO:0000256" key="4">
    <source>
        <dbReference type="ARBA" id="ARBA00022692"/>
    </source>
</evidence>
<evidence type="ECO:0000256" key="3">
    <source>
        <dbReference type="ARBA" id="ARBA00022448"/>
    </source>
</evidence>
<dbReference type="InterPro" id="IPR014710">
    <property type="entry name" value="RmlC-like_jellyroll"/>
</dbReference>
<dbReference type="SMART" id="SM00100">
    <property type="entry name" value="cNMP"/>
    <property type="match status" value="1"/>
</dbReference>
<feature type="transmembrane region" description="Helical" evidence="7">
    <location>
        <begin position="232"/>
        <end position="261"/>
    </location>
</feature>
<dbReference type="Proteomes" id="UP000197269">
    <property type="component" value="Unassembled WGS sequence"/>
</dbReference>